<sequence>NQNASRSQVLMLSISKQQNDALTRNKDYGNPQLSNNKANEQPSSLTTTLAEVVPPIIPEPMIKPPKGVVHKSTFNPRAKVAQNYN</sequence>
<reference evidence="2" key="1">
    <citation type="journal article" date="2021" name="Vet Sci">
        <title>O-Serogroups and Pathovirotypes of Escherichia coli Isolated from Post-Weaning Piglets Showing Diarrhoea and/or Oedema in South Korea.</title>
        <authorList>
            <person name="Byun J.W."/>
            <person name="Moon B.Y."/>
            <person name="Do K.H."/>
            <person name="Lee K."/>
            <person name="Lee H.Y."/>
            <person name="Kim W.I."/>
            <person name="So B."/>
            <person name="Lee W.K."/>
        </authorList>
    </citation>
    <scope>NUCLEOTIDE SEQUENCE</scope>
    <source>
        <strain evidence="2">84/14</strain>
    </source>
</reference>
<gene>
    <name evidence="2" type="ORF">OYG11_11325</name>
</gene>
<protein>
    <submittedName>
        <fullName evidence="2">Uncharacterized protein</fullName>
    </submittedName>
</protein>
<evidence type="ECO:0000313" key="3">
    <source>
        <dbReference type="Proteomes" id="UP001077788"/>
    </source>
</evidence>
<feature type="non-terminal residue" evidence="2">
    <location>
        <position position="85"/>
    </location>
</feature>
<organism evidence="2 3">
    <name type="scientific">Actinobacillus pleuropneumoniae</name>
    <name type="common">Haemophilus pleuropneumoniae</name>
    <dbReference type="NCBI Taxonomy" id="715"/>
    <lineage>
        <taxon>Bacteria</taxon>
        <taxon>Pseudomonadati</taxon>
        <taxon>Pseudomonadota</taxon>
        <taxon>Gammaproteobacteria</taxon>
        <taxon>Pasteurellales</taxon>
        <taxon>Pasteurellaceae</taxon>
        <taxon>Actinobacillus</taxon>
    </lineage>
</organism>
<feature type="compositionally biased region" description="Polar residues" evidence="1">
    <location>
        <begin position="31"/>
        <end position="46"/>
    </location>
</feature>
<proteinExistence type="predicted"/>
<feature type="region of interest" description="Disordered" evidence="1">
    <location>
        <begin position="64"/>
        <end position="85"/>
    </location>
</feature>
<dbReference type="EMBL" id="JAPQFC010000218">
    <property type="protein sequence ID" value="MCY6524792.1"/>
    <property type="molecule type" value="Genomic_DNA"/>
</dbReference>
<evidence type="ECO:0000313" key="2">
    <source>
        <dbReference type="EMBL" id="MCY6524792.1"/>
    </source>
</evidence>
<dbReference type="AlphaFoldDB" id="A0A9Q4H797"/>
<feature type="region of interest" description="Disordered" evidence="1">
    <location>
        <begin position="15"/>
        <end position="46"/>
    </location>
</feature>
<accession>A0A9Q4H797</accession>
<reference evidence="2" key="2">
    <citation type="submission" date="2022-12" db="EMBL/GenBank/DDBJ databases">
        <authorList>
            <person name="Kardos G."/>
            <person name="Sarkozi R."/>
            <person name="Laczko L."/>
            <person name="Marton S."/>
            <person name="Makrai L."/>
            <person name="Banyai K."/>
            <person name="Fodor L."/>
        </authorList>
    </citation>
    <scope>NUCLEOTIDE SEQUENCE</scope>
    <source>
        <strain evidence="2">84/14</strain>
    </source>
</reference>
<dbReference type="Proteomes" id="UP001077788">
    <property type="component" value="Unassembled WGS sequence"/>
</dbReference>
<dbReference type="RefSeq" id="WP_267991880.1">
    <property type="nucleotide sequence ID" value="NZ_JAPQFC010000218.1"/>
</dbReference>
<feature type="non-terminal residue" evidence="2">
    <location>
        <position position="1"/>
    </location>
</feature>
<evidence type="ECO:0000256" key="1">
    <source>
        <dbReference type="SAM" id="MobiDB-lite"/>
    </source>
</evidence>
<name>A0A9Q4H797_ACTPL</name>
<comment type="caution">
    <text evidence="2">The sequence shown here is derived from an EMBL/GenBank/DDBJ whole genome shotgun (WGS) entry which is preliminary data.</text>
</comment>